<dbReference type="NCBIfam" id="NF045586">
    <property type="entry name" value="Npun_F0494_fam"/>
    <property type="match status" value="1"/>
</dbReference>
<sequence>MQYAAKTLERAERALRCSPFLPRLFIQMGQRSVSILDIAQQAGIEQQFTPAPLSLLAAESSLDWLLQVGLLRREVDGQGLTDRFRLTPLGQQVLLRVQTGTDSDSQDTWAGVSWGDRLQNTLTRWLH</sequence>
<keyword evidence="2" id="KW-1185">Reference proteome</keyword>
<organism evidence="1 2">
    <name type="scientific">Candidatus Synechococcus calcipolaris G9</name>
    <dbReference type="NCBI Taxonomy" id="1497997"/>
    <lineage>
        <taxon>Bacteria</taxon>
        <taxon>Bacillati</taxon>
        <taxon>Cyanobacteriota</taxon>
        <taxon>Cyanophyceae</taxon>
        <taxon>Synechococcales</taxon>
        <taxon>Synechococcaceae</taxon>
        <taxon>Synechococcus</taxon>
    </lineage>
</organism>
<dbReference type="InterPro" id="IPR054651">
    <property type="entry name" value="Npun_F0494-like"/>
</dbReference>
<comment type="caution">
    <text evidence="1">The sequence shown here is derived from an EMBL/GenBank/DDBJ whole genome shotgun (WGS) entry which is preliminary data.</text>
</comment>
<evidence type="ECO:0000313" key="1">
    <source>
        <dbReference type="EMBL" id="MDG2992269.1"/>
    </source>
</evidence>
<dbReference type="Proteomes" id="UP001154265">
    <property type="component" value="Unassembled WGS sequence"/>
</dbReference>
<reference evidence="1" key="1">
    <citation type="journal article" date="2022" name="Genome Biol. Evol.">
        <title>A New Gene Family Diagnostic for Intracellular Biomineralization of Amorphous Ca Carbonates by Cyanobacteria.</title>
        <authorList>
            <person name="Benzerara K."/>
            <person name="Duprat E."/>
            <person name="Bitard-Feildel T."/>
            <person name="Caumes G."/>
            <person name="Cassier-Chauvat C."/>
            <person name="Chauvat F."/>
            <person name="Dezi M."/>
            <person name="Diop S.I."/>
            <person name="Gaschignard G."/>
            <person name="Gorgen S."/>
            <person name="Gugger M."/>
            <person name="Lopez-Garcia P."/>
            <person name="Millet M."/>
            <person name="Skouri-Panet F."/>
            <person name="Moreira D."/>
            <person name="Callebaut I."/>
        </authorList>
    </citation>
    <scope>NUCLEOTIDE SEQUENCE</scope>
    <source>
        <strain evidence="1">G9</strain>
    </source>
</reference>
<name>A0ABT6F353_9SYNE</name>
<dbReference type="RefSeq" id="WP_277868379.1">
    <property type="nucleotide sequence ID" value="NZ_JAKKUT010000008.1"/>
</dbReference>
<gene>
    <name evidence="1" type="ORF">L3556_15220</name>
</gene>
<reference evidence="1" key="2">
    <citation type="submission" date="2022-01" db="EMBL/GenBank/DDBJ databases">
        <authorList>
            <person name="Zivanovic Y."/>
            <person name="Moreira D."/>
            <person name="Lopez-Garcia P."/>
        </authorList>
    </citation>
    <scope>NUCLEOTIDE SEQUENCE</scope>
    <source>
        <strain evidence="1">G9</strain>
    </source>
</reference>
<evidence type="ECO:0000313" key="2">
    <source>
        <dbReference type="Proteomes" id="UP001154265"/>
    </source>
</evidence>
<evidence type="ECO:0008006" key="3">
    <source>
        <dbReference type="Google" id="ProtNLM"/>
    </source>
</evidence>
<proteinExistence type="predicted"/>
<dbReference type="EMBL" id="JAKKUT010000008">
    <property type="protein sequence ID" value="MDG2992269.1"/>
    <property type="molecule type" value="Genomic_DNA"/>
</dbReference>
<protein>
    <recommendedName>
        <fullName evidence="3">Transcriptional regulator</fullName>
    </recommendedName>
</protein>
<accession>A0ABT6F353</accession>